<protein>
    <submittedName>
        <fullName evidence="1">Movement protein</fullName>
    </submittedName>
</protein>
<dbReference type="GeneID" id="80554519"/>
<dbReference type="KEGG" id="vg:80554519"/>
<accession>A0AAX1PCX0</accession>
<gene>
    <name evidence="1" type="primary">p4</name>
</gene>
<evidence type="ECO:0000313" key="2">
    <source>
        <dbReference type="Proteomes" id="UP001156677"/>
    </source>
</evidence>
<dbReference type="Proteomes" id="UP001156677">
    <property type="component" value="Genome"/>
</dbReference>
<reference evidence="2" key="1">
    <citation type="journal article" date="2021" name="Viruses">
        <title>Characterisation and Distribution of Karaka Okahu Purepure Virus - A Novel Emaravirus Likely to Be Endemic to New Zealand.</title>
        <authorList>
            <person name="Rabbidge L.O."/>
            <person name="Blouin A.G."/>
            <person name="Chooi K.M."/>
            <person name="Higgins C.M."/>
            <person name="MacDiarmid R.M."/>
        </authorList>
    </citation>
    <scope>NUCLEOTIDE SEQUENCE [LARGE SCALE GENOMIC DNA]</scope>
</reference>
<dbReference type="RefSeq" id="YP_010840843.1">
    <property type="nucleotide sequence ID" value="NC_079065.1"/>
</dbReference>
<name>A0AAX1PCX0_9VIRU</name>
<evidence type="ECO:0000313" key="1">
    <source>
        <dbReference type="EMBL" id="QZN83756.1"/>
    </source>
</evidence>
<keyword evidence="2" id="KW-1185">Reference proteome</keyword>
<dbReference type="EMBL" id="MZ391830">
    <property type="protein sequence ID" value="QZN83756.1"/>
    <property type="molecule type" value="Genomic_RNA"/>
</dbReference>
<organism evidence="1 2">
    <name type="scientific">Karaka Okahu purepure emaravirus</name>
    <dbReference type="NCBI Taxonomy" id="2872811"/>
    <lineage>
        <taxon>Viruses</taxon>
        <taxon>Riboviria</taxon>
        <taxon>Orthornavirae</taxon>
        <taxon>Negarnaviricota</taxon>
        <taxon>Polyploviricotina</taxon>
        <taxon>Bunyaviricetes</taxon>
        <taxon>Elliovirales</taxon>
        <taxon>Fimoviridae</taxon>
        <taxon>Emaravirus</taxon>
        <taxon>Emaravirus corynocarpi</taxon>
    </lineage>
</organism>
<sequence>MFPIMILLGLVATTSASSTHDVSTWDSEEAISDALETVTVDDMSMTKLKKDFEITNKSQSLKVDFYNLFTRTVKTITQPGKLVRITAMVFVWIPQANNLLGKTTLSLTDGRKAKSDGNRIESQVTFRPDKPVIGVFYHNYAMTIADLKYMDLEFIMHGINMDKGSMGRLSFGYKTIMTGPTYYMKKDPEVFYLPIEQLPELSVETPTDIYVSFIEKMKKKKSQEVEYFSNLQKFIDLTKRPINAATANQQALIDDLKRDLHVLNKYQDDAQKFKLQKEKVSGLESAIADTEKRIHNLMSAQEQIEEPMNVINVDREI</sequence>
<proteinExistence type="predicted"/>